<gene>
    <name evidence="2" type="ORF">Ctob_014918</name>
</gene>
<organism evidence="2 3">
    <name type="scientific">Chrysochromulina tobinii</name>
    <dbReference type="NCBI Taxonomy" id="1460289"/>
    <lineage>
        <taxon>Eukaryota</taxon>
        <taxon>Haptista</taxon>
        <taxon>Haptophyta</taxon>
        <taxon>Prymnesiophyceae</taxon>
        <taxon>Prymnesiales</taxon>
        <taxon>Chrysochromulinaceae</taxon>
        <taxon>Chrysochromulina</taxon>
    </lineage>
</organism>
<dbReference type="Proteomes" id="UP000037460">
    <property type="component" value="Unassembled WGS sequence"/>
</dbReference>
<feature type="region of interest" description="Disordered" evidence="1">
    <location>
        <begin position="85"/>
        <end position="106"/>
    </location>
</feature>
<sequence>MNIAVGEEEFTITVPDGVYGGDAIDVDLPVQEAPPEEGVVPTTVTIIIPDGCYPGDEFTVEFDGRSFNIGVPDGCEPGMELQVEVPAEEPPPEDTRPRRPKARRPEELVGRRVKLVGLVAKGVLNGRKGTVNSYNAQRERLLMTIDGMADVPVAVKWENVEELPEDDEAPVDDEPPEAPPAGVHYVGDRVLVERSNGSTSLGTVVEYDEALETYVIDIGNGILKYGVEESYLTPYETTSEWAGPSKKNKLGFWEGYFIGRKVRLPHLGGGNDDKNGTIRGYNETTGLYIVEMESGVMRKSVLPSQIRVLYQLVPNVTLPAPPVSFYRYMFARFDATGMTFWTFTLLAGPIMAEPEGGLLEQFAALLRQSSRGRKVLENREAYDAWLVYGNKGVEEANEHQRLKSSIAVIQHHVGLKQSTLHAVDERIGQIESAIKSREASAEAKERAQREAAFAAAAERAAAERAAEAELVAQREAAVVERAAIERAAKAELVDKIAGERAARRAVAQQCADERLAAERVAAEQRLADERETVEKAAAGRERTSSSDVADGVLQSVAQRVAAAREAARAEGEVAARRLAVQEEAEAKAEAEKAEAEKAAAEKAAAEKAATEKAAAENEVTDDAASDKAA</sequence>
<feature type="region of interest" description="Disordered" evidence="1">
    <location>
        <begin position="582"/>
        <end position="629"/>
    </location>
</feature>
<evidence type="ECO:0000256" key="1">
    <source>
        <dbReference type="SAM" id="MobiDB-lite"/>
    </source>
</evidence>
<name>A0A0M0JZ66_9EUKA</name>
<dbReference type="EMBL" id="JWZX01002019">
    <property type="protein sequence ID" value="KOO31418.1"/>
    <property type="molecule type" value="Genomic_DNA"/>
</dbReference>
<accession>A0A0M0JZ66</accession>
<evidence type="ECO:0000313" key="3">
    <source>
        <dbReference type="Proteomes" id="UP000037460"/>
    </source>
</evidence>
<evidence type="ECO:0000313" key="2">
    <source>
        <dbReference type="EMBL" id="KOO31418.1"/>
    </source>
</evidence>
<feature type="non-terminal residue" evidence="2">
    <location>
        <position position="629"/>
    </location>
</feature>
<feature type="compositionally biased region" description="Basic and acidic residues" evidence="1">
    <location>
        <begin position="93"/>
        <end position="106"/>
    </location>
</feature>
<feature type="region of interest" description="Disordered" evidence="1">
    <location>
        <begin position="531"/>
        <end position="551"/>
    </location>
</feature>
<reference evidence="3" key="1">
    <citation type="journal article" date="2015" name="PLoS Genet.">
        <title>Genome Sequence and Transcriptome Analyses of Chrysochromulina tobin: Metabolic Tools for Enhanced Algal Fitness in the Prominent Order Prymnesiales (Haptophyceae).</title>
        <authorList>
            <person name="Hovde B.T."/>
            <person name="Deodato C.R."/>
            <person name="Hunsperger H.M."/>
            <person name="Ryken S.A."/>
            <person name="Yost W."/>
            <person name="Jha R.K."/>
            <person name="Patterson J."/>
            <person name="Monnat R.J. Jr."/>
            <person name="Barlow S.B."/>
            <person name="Starkenburg S.R."/>
            <person name="Cattolico R.A."/>
        </authorList>
    </citation>
    <scope>NUCLEOTIDE SEQUENCE</scope>
    <source>
        <strain evidence="3">CCMP291</strain>
    </source>
</reference>
<feature type="compositionally biased region" description="Basic and acidic residues" evidence="1">
    <location>
        <begin position="531"/>
        <end position="544"/>
    </location>
</feature>
<comment type="caution">
    <text evidence="2">The sequence shown here is derived from an EMBL/GenBank/DDBJ whole genome shotgun (WGS) entry which is preliminary data.</text>
</comment>
<feature type="compositionally biased region" description="Basic and acidic residues" evidence="1">
    <location>
        <begin position="584"/>
        <end position="615"/>
    </location>
</feature>
<keyword evidence="3" id="KW-1185">Reference proteome</keyword>
<protein>
    <submittedName>
        <fullName evidence="2">Uncharacterized protein</fullName>
    </submittedName>
</protein>
<proteinExistence type="predicted"/>
<dbReference type="AlphaFoldDB" id="A0A0M0JZ66"/>